<accession>A0A069QGZ9</accession>
<dbReference type="PATRIC" id="fig|1122985.7.peg.2771"/>
<evidence type="ECO:0000313" key="1">
    <source>
        <dbReference type="EMBL" id="KDR51309.1"/>
    </source>
</evidence>
<protein>
    <submittedName>
        <fullName evidence="1">Uncharacterized protein</fullName>
    </submittedName>
</protein>
<dbReference type="HOGENOM" id="CLU_1915167_0_0_10"/>
<evidence type="ECO:0000313" key="2">
    <source>
        <dbReference type="Proteomes" id="UP000027442"/>
    </source>
</evidence>
<name>A0A069QGZ9_HOYLO</name>
<keyword evidence="2" id="KW-1185">Reference proteome</keyword>
<proteinExistence type="predicted"/>
<comment type="caution">
    <text evidence="1">The sequence shown here is derived from an EMBL/GenBank/DDBJ whole genome shotgun (WGS) entry which is preliminary data.</text>
</comment>
<dbReference type="AlphaFoldDB" id="A0A069QGZ9"/>
<reference evidence="1 2" key="1">
    <citation type="submission" date="2013-08" db="EMBL/GenBank/DDBJ databases">
        <authorList>
            <person name="Weinstock G."/>
            <person name="Sodergren E."/>
            <person name="Wylie T."/>
            <person name="Fulton L."/>
            <person name="Fulton R."/>
            <person name="Fronick C."/>
            <person name="O'Laughlin M."/>
            <person name="Godfrey J."/>
            <person name="Miner T."/>
            <person name="Herter B."/>
            <person name="Appelbaum E."/>
            <person name="Cordes M."/>
            <person name="Lek S."/>
            <person name="Wollam A."/>
            <person name="Pepin K.H."/>
            <person name="Palsikar V.B."/>
            <person name="Mitreva M."/>
            <person name="Wilson R.K."/>
        </authorList>
    </citation>
    <scope>NUCLEOTIDE SEQUENCE [LARGE SCALE GENOMIC DNA]</scope>
    <source>
        <strain evidence="1 2">ATCC 15930</strain>
    </source>
</reference>
<dbReference type="EMBL" id="JNGW01000116">
    <property type="protein sequence ID" value="KDR51309.1"/>
    <property type="molecule type" value="Genomic_DNA"/>
</dbReference>
<organism evidence="1 2">
    <name type="scientific">Hoylesella loescheii DSM 19665 = JCM 12249 = ATCC 15930</name>
    <dbReference type="NCBI Taxonomy" id="1122985"/>
    <lineage>
        <taxon>Bacteria</taxon>
        <taxon>Pseudomonadati</taxon>
        <taxon>Bacteroidota</taxon>
        <taxon>Bacteroidia</taxon>
        <taxon>Bacteroidales</taxon>
        <taxon>Prevotellaceae</taxon>
        <taxon>Hoylesella</taxon>
    </lineage>
</organism>
<sequence>MTFIGKHKDKANTWLIKAVIKGMDNKWLRQSLFVTTKDVWVLKDSVQKEFITIVALKSAEKGCDISAFKREYFLIDESKAPLHAVPYFINGSVYVICLIPSFRIVGDEMQPIIDRNALYKGVLKPLLNEPFL</sequence>
<dbReference type="Proteomes" id="UP000027442">
    <property type="component" value="Unassembled WGS sequence"/>
</dbReference>
<gene>
    <name evidence="1" type="ORF">HMPREF1991_02673</name>
</gene>